<dbReference type="OrthoDB" id="9803017at2"/>
<evidence type="ECO:0000313" key="4">
    <source>
        <dbReference type="Proteomes" id="UP000005143"/>
    </source>
</evidence>
<dbReference type="PANTHER" id="PTHR43542:SF1">
    <property type="entry name" value="METHYLTRANSFERASE"/>
    <property type="match status" value="1"/>
</dbReference>
<evidence type="ECO:0000313" key="3">
    <source>
        <dbReference type="EMBL" id="EHN09567.1"/>
    </source>
</evidence>
<dbReference type="InterPro" id="IPR004398">
    <property type="entry name" value="RNA_MeTrfase_RsmD"/>
</dbReference>
<dbReference type="InterPro" id="IPR002052">
    <property type="entry name" value="DNA_methylase_N6_adenine_CS"/>
</dbReference>
<dbReference type="Proteomes" id="UP000005143">
    <property type="component" value="Unassembled WGS sequence"/>
</dbReference>
<dbReference type="GO" id="GO:0031167">
    <property type="term" value="P:rRNA methylation"/>
    <property type="evidence" value="ECO:0007669"/>
    <property type="project" value="InterPro"/>
</dbReference>
<comment type="caution">
    <text evidence="3">The sequence shown here is derived from an EMBL/GenBank/DDBJ whole genome shotgun (WGS) entry which is preliminary data.</text>
</comment>
<dbReference type="Gene3D" id="3.40.50.150">
    <property type="entry name" value="Vaccinia Virus protein VP39"/>
    <property type="match status" value="1"/>
</dbReference>
<dbReference type="NCBIfam" id="TIGR00095">
    <property type="entry name" value="16S rRNA (guanine(966)-N(2))-methyltransferase RsmD"/>
    <property type="match status" value="1"/>
</dbReference>
<evidence type="ECO:0000256" key="1">
    <source>
        <dbReference type="ARBA" id="ARBA00022603"/>
    </source>
</evidence>
<protein>
    <submittedName>
        <fullName evidence="3">Ribosomal RNA small subunit methyltransferase D</fullName>
        <ecNumber evidence="3">2.1.1.-</ecNumber>
    </submittedName>
</protein>
<dbReference type="AlphaFoldDB" id="H0E9R8"/>
<dbReference type="InterPro" id="IPR029063">
    <property type="entry name" value="SAM-dependent_MTases_sf"/>
</dbReference>
<dbReference type="RefSeq" id="WP_007577832.1">
    <property type="nucleotide sequence ID" value="NZ_AGUD01000267.1"/>
</dbReference>
<gene>
    <name evidence="3" type="ORF">PAI11_35900</name>
</gene>
<keyword evidence="2 3" id="KW-0808">Transferase</keyword>
<accession>H0E9R8</accession>
<dbReference type="PROSITE" id="PS00092">
    <property type="entry name" value="N6_MTASE"/>
    <property type="match status" value="1"/>
</dbReference>
<dbReference type="EMBL" id="AGUD01000267">
    <property type="protein sequence ID" value="EHN09567.1"/>
    <property type="molecule type" value="Genomic_DNA"/>
</dbReference>
<reference evidence="3 4" key="1">
    <citation type="journal article" date="2013" name="Biodegradation">
        <title>Quantitative proteomic analysis of ibuprofen-degrading Patulibacter sp. strain I11.</title>
        <authorList>
            <person name="Almeida B."/>
            <person name="Kjeldal H."/>
            <person name="Lolas I."/>
            <person name="Knudsen A.D."/>
            <person name="Carvalho G."/>
            <person name="Nielsen K.L."/>
            <person name="Barreto Crespo M.T."/>
            <person name="Stensballe A."/>
            <person name="Nielsen J.L."/>
        </authorList>
    </citation>
    <scope>NUCLEOTIDE SEQUENCE [LARGE SCALE GENOMIC DNA]</scope>
    <source>
        <strain evidence="3 4">I11</strain>
    </source>
</reference>
<dbReference type="SUPFAM" id="SSF53335">
    <property type="entry name" value="S-adenosyl-L-methionine-dependent methyltransferases"/>
    <property type="match status" value="1"/>
</dbReference>
<dbReference type="Pfam" id="PF03602">
    <property type="entry name" value="Cons_hypoth95"/>
    <property type="match status" value="1"/>
</dbReference>
<dbReference type="PANTHER" id="PTHR43542">
    <property type="entry name" value="METHYLTRANSFERASE"/>
    <property type="match status" value="1"/>
</dbReference>
<sequence>MRVIAGRFGGRRLAAPPGTGTRPTADRVREALFSILGPPTGAAVLDLFAGSGALGLEALSRGAASVTFVERDRRAAGVLRENLQALGVGEDEARVLAIEAARHLRDAATRGDAYDLVLLDPPYRDADRLGPILDAGLRPLLRPGARVVTESDRRHPLPLELPLEDERRYGDTLIRIHGA</sequence>
<evidence type="ECO:0000256" key="2">
    <source>
        <dbReference type="ARBA" id="ARBA00022679"/>
    </source>
</evidence>
<dbReference type="PIRSF" id="PIRSF004553">
    <property type="entry name" value="CHP00095"/>
    <property type="match status" value="1"/>
</dbReference>
<dbReference type="PATRIC" id="fig|1097667.3.peg.3559"/>
<dbReference type="GO" id="GO:0003676">
    <property type="term" value="F:nucleic acid binding"/>
    <property type="evidence" value="ECO:0007669"/>
    <property type="project" value="InterPro"/>
</dbReference>
<dbReference type="GO" id="GO:0008168">
    <property type="term" value="F:methyltransferase activity"/>
    <property type="evidence" value="ECO:0007669"/>
    <property type="project" value="UniProtKB-KW"/>
</dbReference>
<keyword evidence="1 3" id="KW-0489">Methyltransferase</keyword>
<keyword evidence="4" id="KW-1185">Reference proteome</keyword>
<organism evidence="3 4">
    <name type="scientific">Patulibacter medicamentivorans</name>
    <dbReference type="NCBI Taxonomy" id="1097667"/>
    <lineage>
        <taxon>Bacteria</taxon>
        <taxon>Bacillati</taxon>
        <taxon>Actinomycetota</taxon>
        <taxon>Thermoleophilia</taxon>
        <taxon>Solirubrobacterales</taxon>
        <taxon>Patulibacteraceae</taxon>
        <taxon>Patulibacter</taxon>
    </lineage>
</organism>
<dbReference type="EC" id="2.1.1.-" evidence="3"/>
<proteinExistence type="predicted"/>
<dbReference type="CDD" id="cd02440">
    <property type="entry name" value="AdoMet_MTases"/>
    <property type="match status" value="1"/>
</dbReference>
<name>H0E9R8_9ACTN</name>